<protein>
    <recommendedName>
        <fullName evidence="1">YokE-like PH domain-containing protein</fullName>
    </recommendedName>
</protein>
<comment type="caution">
    <text evidence="2">The sequence shown here is derived from an EMBL/GenBank/DDBJ whole genome shotgun (WGS) entry which is preliminary data.</text>
</comment>
<evidence type="ECO:0000259" key="1">
    <source>
        <dbReference type="Pfam" id="PF14470"/>
    </source>
</evidence>
<dbReference type="Pfam" id="PF14470">
    <property type="entry name" value="bPH_3"/>
    <property type="match status" value="1"/>
</dbReference>
<dbReference type="EMBL" id="VCDN01000109">
    <property type="protein sequence ID" value="MDX7989245.1"/>
    <property type="molecule type" value="Genomic_DNA"/>
</dbReference>
<sequence length="258" mass="30177">MTNYKTASDDDLNAIFDRLADDFPTTFGKRKDFLYVIRTLNIDEYPIAVLAGDQDGLKGTLILLTNISIHFVRINIFNKKYHCRFSLKSLNKYEYKNGFLFSKLILQINYQEYTFNNINIKTLDKFILKLNESQTNLQSTQPKLDKKPSLQYNFHQNKIEPQESIEPKSPIEYTGDLLEQLNFIKKLKVLGAIDDKEFNMLKTYISTSSFDQKATIDFKMLAEYLSKMNEYVSHGDITKEYFTDQKTTRLQSLLTRSD</sequence>
<dbReference type="RefSeq" id="WP_319931615.1">
    <property type="nucleotide sequence ID" value="NZ_VCDN01000109.1"/>
</dbReference>
<evidence type="ECO:0000313" key="3">
    <source>
        <dbReference type="Proteomes" id="UP001271890"/>
    </source>
</evidence>
<gene>
    <name evidence="2" type="ORF">FE392_18345</name>
</gene>
<proteinExistence type="predicted"/>
<feature type="domain" description="YokE-like PH" evidence="1">
    <location>
        <begin position="40"/>
        <end position="131"/>
    </location>
</feature>
<name>A0ABU4SEN3_9GAMM</name>
<accession>A0ABU4SEN3</accession>
<dbReference type="Proteomes" id="UP001271890">
    <property type="component" value="Unassembled WGS sequence"/>
</dbReference>
<reference evidence="3" key="1">
    <citation type="journal article" date="2024" name="Toxins">
        <title>Genome Sequence Analysis of Native Xenorhabdus Strains Isolated from Entomopathogenic Nematodes in Argentina.</title>
        <authorList>
            <person name="Palma L."/>
            <person name="Frizzo L."/>
            <person name="Kaiser S."/>
            <person name="Berry C."/>
            <person name="Caballero P."/>
            <person name="Bode H.B."/>
            <person name="Del Valle E.E."/>
        </authorList>
    </citation>
    <scope>NUCLEOTIDE SEQUENCE [LARGE SCALE GENOMIC DNA]</scope>
    <source>
        <strain evidence="3">12</strain>
    </source>
</reference>
<organism evidence="2 3">
    <name type="scientific">Xenorhabdus santafensis</name>
    <dbReference type="NCBI Taxonomy" id="2582833"/>
    <lineage>
        <taxon>Bacteria</taxon>
        <taxon>Pseudomonadati</taxon>
        <taxon>Pseudomonadota</taxon>
        <taxon>Gammaproteobacteria</taxon>
        <taxon>Enterobacterales</taxon>
        <taxon>Morganellaceae</taxon>
        <taxon>Xenorhabdus</taxon>
    </lineage>
</organism>
<evidence type="ECO:0000313" key="2">
    <source>
        <dbReference type="EMBL" id="MDX7989245.1"/>
    </source>
</evidence>
<keyword evidence="3" id="KW-1185">Reference proteome</keyword>
<dbReference type="InterPro" id="IPR039519">
    <property type="entry name" value="YokE-like_PH"/>
</dbReference>